<evidence type="ECO:0000256" key="5">
    <source>
        <dbReference type="ARBA" id="ARBA00022777"/>
    </source>
</evidence>
<sequence>MLSQLPQINHPDLISQEIPFADAAIYRLNDSEALVQSVDFFTPVVDDPYIYGQIAAANALSDLFAIGSRPLTALNLVSFPVGCLDADILVKILQGGAERVHAAGAVVAGGHSIEDDEPKYGLCVTGIVDPQKMVTTCGCQVGDQLYLTKPLGTGLLTTALRGEILTETDIAVAIAGMVSLNKEAAEVMLKVGVSACTDITGFGLIGHASEMAEASGVRLKIFVNDLPAYPQALDMAEMGLVPAGSHRNRDFYSPCLDGRDGCDPLSLDLLSDAQTSGGLLIAVAKGKVDLFEQELTAAGLPVYRVGEVVSGASGRLLLEDR</sequence>
<keyword evidence="13" id="KW-1185">Reference proteome</keyword>
<dbReference type="NCBIfam" id="TIGR00476">
    <property type="entry name" value="selD"/>
    <property type="match status" value="1"/>
</dbReference>
<feature type="binding site" evidence="9">
    <location>
        <begin position="110"/>
        <end position="112"/>
    </location>
    <ligand>
        <name>ATP</name>
        <dbReference type="ChEBI" id="CHEBI:30616"/>
        <note>ligand shared between dimeric partners</note>
    </ligand>
</feature>
<keyword evidence="5 9" id="KW-0418">Kinase</keyword>
<dbReference type="Gene3D" id="3.30.1330.10">
    <property type="entry name" value="PurM-like, N-terminal domain"/>
    <property type="match status" value="1"/>
</dbReference>
<feature type="binding site" evidence="9">
    <location>
        <position position="62"/>
    </location>
    <ligand>
        <name>Mg(2+)</name>
        <dbReference type="ChEBI" id="CHEBI:18420"/>
    </ligand>
</feature>
<dbReference type="PANTHER" id="PTHR10256:SF0">
    <property type="entry name" value="INACTIVE SELENIDE, WATER DIKINASE-LIKE PROTEIN-RELATED"/>
    <property type="match status" value="1"/>
</dbReference>
<keyword evidence="6 9" id="KW-0067">ATP-binding</keyword>
<dbReference type="InterPro" id="IPR023061">
    <property type="entry name" value="SelD_I"/>
</dbReference>
<keyword evidence="3 9" id="KW-0479">Metal-binding</keyword>
<feature type="domain" description="PurM-like C-terminal" evidence="11">
    <location>
        <begin position="140"/>
        <end position="316"/>
    </location>
</feature>
<feature type="domain" description="PurM-like N-terminal" evidence="10">
    <location>
        <begin position="22"/>
        <end position="128"/>
    </location>
</feature>
<evidence type="ECO:0000256" key="7">
    <source>
        <dbReference type="ARBA" id="ARBA00022842"/>
    </source>
</evidence>
<dbReference type="Pfam" id="PF00586">
    <property type="entry name" value="AIRS"/>
    <property type="match status" value="1"/>
</dbReference>
<keyword evidence="2 9" id="KW-0808">Transferase</keyword>
<comment type="caution">
    <text evidence="9">Lacks conserved residue(s) required for the propagation of feature annotation.</text>
</comment>
<comment type="cofactor">
    <cofactor evidence="9">
        <name>Mg(2+)</name>
        <dbReference type="ChEBI" id="CHEBI:18420"/>
    </cofactor>
    <text evidence="9">Binds 1 Mg(2+) ion per monomer.</text>
</comment>
<keyword evidence="8 9" id="KW-0711">Selenium</keyword>
<dbReference type="Proteomes" id="UP000199409">
    <property type="component" value="Unassembled WGS sequence"/>
</dbReference>
<comment type="catalytic activity">
    <reaction evidence="9">
        <text>hydrogenselenide + ATP + H2O = selenophosphate + AMP + phosphate + 2 H(+)</text>
        <dbReference type="Rhea" id="RHEA:18737"/>
        <dbReference type="ChEBI" id="CHEBI:15377"/>
        <dbReference type="ChEBI" id="CHEBI:15378"/>
        <dbReference type="ChEBI" id="CHEBI:16144"/>
        <dbReference type="ChEBI" id="CHEBI:29317"/>
        <dbReference type="ChEBI" id="CHEBI:30616"/>
        <dbReference type="ChEBI" id="CHEBI:43474"/>
        <dbReference type="ChEBI" id="CHEBI:456215"/>
        <dbReference type="EC" id="2.7.9.3"/>
    </reaction>
</comment>
<dbReference type="EMBL" id="FNQN01000007">
    <property type="protein sequence ID" value="SEA55452.1"/>
    <property type="molecule type" value="Genomic_DNA"/>
</dbReference>
<dbReference type="EC" id="2.7.9.3" evidence="9"/>
<comment type="function">
    <text evidence="9">Synthesizes selenophosphate from selenide and ATP.</text>
</comment>
<dbReference type="CDD" id="cd02195">
    <property type="entry name" value="SelD"/>
    <property type="match status" value="1"/>
</dbReference>
<keyword evidence="4 9" id="KW-0547">Nucleotide-binding</keyword>
<dbReference type="FunFam" id="3.90.650.10:FF:000004">
    <property type="entry name" value="Selenide, water dikinase"/>
    <property type="match status" value="1"/>
</dbReference>
<dbReference type="GO" id="GO:0000287">
    <property type="term" value="F:magnesium ion binding"/>
    <property type="evidence" value="ECO:0007669"/>
    <property type="project" value="UniProtKB-UniRule"/>
</dbReference>
<dbReference type="AlphaFoldDB" id="A0A1H4C5T8"/>
<dbReference type="InterPro" id="IPR004536">
    <property type="entry name" value="SPS/SelD"/>
</dbReference>
<dbReference type="PANTHER" id="PTHR10256">
    <property type="entry name" value="SELENIDE, WATER DIKINASE"/>
    <property type="match status" value="1"/>
</dbReference>
<keyword evidence="7 9" id="KW-0460">Magnesium</keyword>
<dbReference type="STRING" id="37625.SAMN05660420_02433"/>
<comment type="similarity">
    <text evidence="1 9">Belongs to the selenophosphate synthase 1 family. Class I subfamily.</text>
</comment>
<reference evidence="12 13" key="1">
    <citation type="submission" date="2016-10" db="EMBL/GenBank/DDBJ databases">
        <authorList>
            <person name="de Groot N.N."/>
        </authorList>
    </citation>
    <scope>NUCLEOTIDE SEQUENCE [LARGE SCALE GENOMIC DNA]</scope>
    <source>
        <strain evidence="12 13">DSM 7343</strain>
    </source>
</reference>
<feature type="binding site" evidence="9">
    <location>
        <position position="22"/>
    </location>
    <ligand>
        <name>Mg(2+)</name>
        <dbReference type="ChEBI" id="CHEBI:18420"/>
    </ligand>
</feature>
<organism evidence="12 13">
    <name type="scientific">Desulfuromusa kysingii</name>
    <dbReference type="NCBI Taxonomy" id="37625"/>
    <lineage>
        <taxon>Bacteria</taxon>
        <taxon>Pseudomonadati</taxon>
        <taxon>Thermodesulfobacteriota</taxon>
        <taxon>Desulfuromonadia</taxon>
        <taxon>Desulfuromonadales</taxon>
        <taxon>Geopsychrobacteraceae</taxon>
        <taxon>Desulfuromusa</taxon>
    </lineage>
</organism>
<evidence type="ECO:0000259" key="11">
    <source>
        <dbReference type="Pfam" id="PF02769"/>
    </source>
</evidence>
<evidence type="ECO:0000256" key="1">
    <source>
        <dbReference type="ARBA" id="ARBA00008026"/>
    </source>
</evidence>
<proteinExistence type="inferred from homology"/>
<evidence type="ECO:0000256" key="6">
    <source>
        <dbReference type="ARBA" id="ARBA00022840"/>
    </source>
</evidence>
<dbReference type="SUPFAM" id="SSF56042">
    <property type="entry name" value="PurM C-terminal domain-like"/>
    <property type="match status" value="1"/>
</dbReference>
<evidence type="ECO:0000256" key="4">
    <source>
        <dbReference type="ARBA" id="ARBA00022741"/>
    </source>
</evidence>
<dbReference type="HAMAP" id="MF_00625">
    <property type="entry name" value="SelD"/>
    <property type="match status" value="1"/>
</dbReference>
<dbReference type="InterPro" id="IPR036676">
    <property type="entry name" value="PurM-like_C_sf"/>
</dbReference>
<dbReference type="InterPro" id="IPR010918">
    <property type="entry name" value="PurM-like_C_dom"/>
</dbReference>
<dbReference type="GO" id="GO:0005524">
    <property type="term" value="F:ATP binding"/>
    <property type="evidence" value="ECO:0007669"/>
    <property type="project" value="UniProtKB-UniRule"/>
</dbReference>
<evidence type="ECO:0000256" key="8">
    <source>
        <dbReference type="ARBA" id="ARBA00023266"/>
    </source>
</evidence>
<dbReference type="PIRSF" id="PIRSF036407">
    <property type="entry name" value="Selenphspht_syn"/>
    <property type="match status" value="1"/>
</dbReference>
<dbReference type="SUPFAM" id="SSF55326">
    <property type="entry name" value="PurM N-terminal domain-like"/>
    <property type="match status" value="1"/>
</dbReference>
<evidence type="ECO:0000313" key="12">
    <source>
        <dbReference type="EMBL" id="SEA55452.1"/>
    </source>
</evidence>
<protein>
    <recommendedName>
        <fullName evidence="9">Selenide, water dikinase</fullName>
        <ecNumber evidence="9">2.7.9.3</ecNumber>
    </recommendedName>
    <alternativeName>
        <fullName evidence="9">Selenium donor protein</fullName>
    </alternativeName>
    <alternativeName>
        <fullName evidence="9">Selenophosphate synthase</fullName>
    </alternativeName>
</protein>
<dbReference type="GO" id="GO:0004756">
    <property type="term" value="F:selenide, water dikinase activity"/>
    <property type="evidence" value="ECO:0007669"/>
    <property type="project" value="UniProtKB-UniRule"/>
</dbReference>
<evidence type="ECO:0000313" key="13">
    <source>
        <dbReference type="Proteomes" id="UP000199409"/>
    </source>
</evidence>
<evidence type="ECO:0000256" key="9">
    <source>
        <dbReference type="HAMAP-Rule" id="MF_00625"/>
    </source>
</evidence>
<dbReference type="Pfam" id="PF02769">
    <property type="entry name" value="AIRS_C"/>
    <property type="match status" value="1"/>
</dbReference>
<evidence type="ECO:0000256" key="2">
    <source>
        <dbReference type="ARBA" id="ARBA00022679"/>
    </source>
</evidence>
<name>A0A1H4C5T8_9BACT</name>
<feature type="binding site" description="in other chain" evidence="9">
    <location>
        <position position="62"/>
    </location>
    <ligand>
        <name>ATP</name>
        <dbReference type="ChEBI" id="CHEBI:30616"/>
        <note>ligand shared between dimeric partners</note>
    </ligand>
</feature>
<accession>A0A1H4C5T8</accession>
<evidence type="ECO:0000259" key="10">
    <source>
        <dbReference type="Pfam" id="PF00586"/>
    </source>
</evidence>
<dbReference type="InterPro" id="IPR036921">
    <property type="entry name" value="PurM-like_N_sf"/>
</dbReference>
<gene>
    <name evidence="9" type="primary">selD</name>
    <name evidence="12" type="ORF">SAMN05660420_02433</name>
</gene>
<feature type="binding site" description="in other chain" evidence="9">
    <location>
        <position position="39"/>
    </location>
    <ligand>
        <name>ATP</name>
        <dbReference type="ChEBI" id="CHEBI:30616"/>
        <note>ligand shared between dimeric partners</note>
    </ligand>
</feature>
<dbReference type="InterPro" id="IPR016188">
    <property type="entry name" value="PurM-like_N"/>
</dbReference>
<feature type="binding site" evidence="9">
    <location>
        <position position="198"/>
    </location>
    <ligand>
        <name>Mg(2+)</name>
        <dbReference type="ChEBI" id="CHEBI:18420"/>
    </ligand>
</feature>
<evidence type="ECO:0000256" key="3">
    <source>
        <dbReference type="ARBA" id="ARBA00022723"/>
    </source>
</evidence>
<dbReference type="GO" id="GO:0005737">
    <property type="term" value="C:cytoplasm"/>
    <property type="evidence" value="ECO:0007669"/>
    <property type="project" value="TreeGrafter"/>
</dbReference>
<comment type="subunit">
    <text evidence="9">Homodimer.</text>
</comment>
<dbReference type="Gene3D" id="3.90.650.10">
    <property type="entry name" value="PurM-like C-terminal domain"/>
    <property type="match status" value="1"/>
</dbReference>
<dbReference type="GO" id="GO:0016260">
    <property type="term" value="P:selenocysteine biosynthetic process"/>
    <property type="evidence" value="ECO:0007669"/>
    <property type="project" value="InterPro"/>
</dbReference>